<keyword evidence="1" id="KW-0812">Transmembrane</keyword>
<keyword evidence="3" id="KW-1185">Reference proteome</keyword>
<feature type="transmembrane region" description="Helical" evidence="1">
    <location>
        <begin position="62"/>
        <end position="83"/>
    </location>
</feature>
<evidence type="ECO:0000256" key="1">
    <source>
        <dbReference type="SAM" id="Phobius"/>
    </source>
</evidence>
<dbReference type="AlphaFoldDB" id="A0A811L204"/>
<keyword evidence="1" id="KW-1133">Transmembrane helix</keyword>
<sequence length="220" mass="26242">MAFRRRRHYEHETNNIVVKILLGIFLLSVFYISIKAILYILFDTDNDIEVRLRKAAEPCSSPRYAILCNCFYQSSVVVGMWLLRTARLRLPYHRFQSQTLSESFEIKQSQKIAVMYPVVLVCFILGCLGLPCEALTVYIAFAKDLSPIWMELYRMFINLDYFFISLYTIFATLYAYWKFGIIIKLQPKKVHYKDNAKEIEVYFNSLVFDWEDKYRKRYCI</sequence>
<dbReference type="EMBL" id="CAJFCW020000004">
    <property type="protein sequence ID" value="CAG9115047.1"/>
    <property type="molecule type" value="Genomic_DNA"/>
</dbReference>
<evidence type="ECO:0000313" key="3">
    <source>
        <dbReference type="Proteomes" id="UP000614601"/>
    </source>
</evidence>
<reference evidence="2" key="1">
    <citation type="submission" date="2020-09" db="EMBL/GenBank/DDBJ databases">
        <authorList>
            <person name="Kikuchi T."/>
        </authorList>
    </citation>
    <scope>NUCLEOTIDE SEQUENCE</scope>
    <source>
        <strain evidence="2">SH1</strain>
    </source>
</reference>
<proteinExistence type="predicted"/>
<accession>A0A811L204</accession>
<protein>
    <submittedName>
        <fullName evidence="2">Uncharacterized protein</fullName>
    </submittedName>
</protein>
<name>A0A811L204_9BILA</name>
<dbReference type="Proteomes" id="UP000783686">
    <property type="component" value="Unassembled WGS sequence"/>
</dbReference>
<feature type="transmembrane region" description="Helical" evidence="1">
    <location>
        <begin position="161"/>
        <end position="179"/>
    </location>
</feature>
<feature type="transmembrane region" description="Helical" evidence="1">
    <location>
        <begin position="20"/>
        <end position="42"/>
    </location>
</feature>
<dbReference type="Proteomes" id="UP000614601">
    <property type="component" value="Unassembled WGS sequence"/>
</dbReference>
<evidence type="ECO:0000313" key="2">
    <source>
        <dbReference type="EMBL" id="CAD5221413.1"/>
    </source>
</evidence>
<organism evidence="2 3">
    <name type="scientific">Bursaphelenchus okinawaensis</name>
    <dbReference type="NCBI Taxonomy" id="465554"/>
    <lineage>
        <taxon>Eukaryota</taxon>
        <taxon>Metazoa</taxon>
        <taxon>Ecdysozoa</taxon>
        <taxon>Nematoda</taxon>
        <taxon>Chromadorea</taxon>
        <taxon>Rhabditida</taxon>
        <taxon>Tylenchina</taxon>
        <taxon>Tylenchomorpha</taxon>
        <taxon>Aphelenchoidea</taxon>
        <taxon>Aphelenchoididae</taxon>
        <taxon>Bursaphelenchus</taxon>
    </lineage>
</organism>
<keyword evidence="1" id="KW-0472">Membrane</keyword>
<gene>
    <name evidence="2" type="ORF">BOKJ2_LOCUS9432</name>
</gene>
<feature type="transmembrane region" description="Helical" evidence="1">
    <location>
        <begin position="114"/>
        <end position="141"/>
    </location>
</feature>
<dbReference type="EMBL" id="CAJFDH010000004">
    <property type="protein sequence ID" value="CAD5221413.1"/>
    <property type="molecule type" value="Genomic_DNA"/>
</dbReference>
<comment type="caution">
    <text evidence="2">The sequence shown here is derived from an EMBL/GenBank/DDBJ whole genome shotgun (WGS) entry which is preliminary data.</text>
</comment>